<dbReference type="PATRIC" id="fig|52133.19.peg.806"/>
<dbReference type="EMBL" id="JRHX01000030">
    <property type="protein sequence ID" value="KXZ72175.1"/>
    <property type="molecule type" value="Genomic_DNA"/>
</dbReference>
<dbReference type="RefSeq" id="WP_061524084.1">
    <property type="nucleotide sequence ID" value="NZ_JRHX01000030.1"/>
</dbReference>
<reference evidence="1 2" key="1">
    <citation type="journal article" date="2016" name="Sci. Rep.">
        <title>Genomic and phenotypic characterization of the species Acinetobacter venetianus.</title>
        <authorList>
            <person name="Fondi M."/>
            <person name="Maida I."/>
            <person name="Perrin E."/>
            <person name="Orlandini V."/>
            <person name="La Torre L."/>
            <person name="Bosi E."/>
            <person name="Negroni A."/>
            <person name="Zanaroli G."/>
            <person name="Fava F."/>
            <person name="Decorosi F."/>
            <person name="Giovannetti L."/>
            <person name="Viti C."/>
            <person name="Vaneechoutte M."/>
            <person name="Dijkshoorn L."/>
            <person name="Fani R."/>
        </authorList>
    </citation>
    <scope>NUCLEOTIDE SEQUENCE [LARGE SCALE GENOMIC DNA]</scope>
    <source>
        <strain evidence="1 2">LUH13518</strain>
    </source>
</reference>
<protein>
    <recommendedName>
        <fullName evidence="3">Toxin-antitoxin system HicB family antitoxin</fullName>
    </recommendedName>
</protein>
<evidence type="ECO:0000313" key="2">
    <source>
        <dbReference type="Proteomes" id="UP000075544"/>
    </source>
</evidence>
<dbReference type="AlphaFoldDB" id="A0A150HYD8"/>
<proteinExistence type="predicted"/>
<evidence type="ECO:0000313" key="1">
    <source>
        <dbReference type="EMBL" id="KXZ72175.1"/>
    </source>
</evidence>
<accession>A0A150HYD8</accession>
<name>A0A150HYD8_9GAMM</name>
<dbReference type="Proteomes" id="UP000075544">
    <property type="component" value="Unassembled WGS sequence"/>
</dbReference>
<gene>
    <name evidence="1" type="ORF">AVENLUH13518_00786</name>
</gene>
<organism evidence="1 2">
    <name type="scientific">Acinetobacter venetianus</name>
    <dbReference type="NCBI Taxonomy" id="52133"/>
    <lineage>
        <taxon>Bacteria</taxon>
        <taxon>Pseudomonadati</taxon>
        <taxon>Pseudomonadota</taxon>
        <taxon>Gammaproteobacteria</taxon>
        <taxon>Moraxellales</taxon>
        <taxon>Moraxellaceae</taxon>
        <taxon>Acinetobacter</taxon>
    </lineage>
</organism>
<sequence length="88" mass="9923">MSLDKNSTHVRLSPENHQRAKVLANIKGKNLAQYLAWLLEKEIAGEWHILNIEAKNMERLGLTGLIRELSTEVEIDEGFEGINGNQGQ</sequence>
<comment type="caution">
    <text evidence="1">The sequence shown here is derived from an EMBL/GenBank/DDBJ whole genome shotgun (WGS) entry which is preliminary data.</text>
</comment>
<evidence type="ECO:0008006" key="3">
    <source>
        <dbReference type="Google" id="ProtNLM"/>
    </source>
</evidence>